<evidence type="ECO:0000259" key="1">
    <source>
        <dbReference type="Pfam" id="PF01814"/>
    </source>
</evidence>
<sequence>MRTDIPHLVSEHRECDELLHRAENALNDGQLTEALVLLNRFSDMLNRHLQEEEQDWFPAFEKQTGMTTGPTAVMRTEHADIRDMAAQAAGAANTGQAEEALAAIDTLNVLLQQHNVKEENILYPMLDRVLGAKAEGSACCGGCTCSG</sequence>
<dbReference type="Gene3D" id="1.20.120.520">
    <property type="entry name" value="nmb1532 protein domain like"/>
    <property type="match status" value="1"/>
</dbReference>
<reference evidence="2" key="1">
    <citation type="submission" date="2021-04" db="EMBL/GenBank/DDBJ databases">
        <title>novel species isolated from subtropical streams in China.</title>
        <authorList>
            <person name="Lu H."/>
        </authorList>
    </citation>
    <scope>NUCLEOTIDE SEQUENCE</scope>
    <source>
        <strain evidence="2">LFS511W</strain>
    </source>
</reference>
<proteinExistence type="predicted"/>
<dbReference type="PANTHER" id="PTHR39966:SF3">
    <property type="entry name" value="DUF438 DOMAIN-CONTAINING PROTEIN"/>
    <property type="match status" value="1"/>
</dbReference>
<dbReference type="Proteomes" id="UP000680067">
    <property type="component" value="Unassembled WGS sequence"/>
</dbReference>
<dbReference type="EMBL" id="JAGSPN010000003">
    <property type="protein sequence ID" value="MBR7781704.1"/>
    <property type="molecule type" value="Genomic_DNA"/>
</dbReference>
<dbReference type="GO" id="GO:0005886">
    <property type="term" value="C:plasma membrane"/>
    <property type="evidence" value="ECO:0007669"/>
    <property type="project" value="TreeGrafter"/>
</dbReference>
<dbReference type="AlphaFoldDB" id="A0A941I6C9"/>
<evidence type="ECO:0000313" key="3">
    <source>
        <dbReference type="Proteomes" id="UP000680067"/>
    </source>
</evidence>
<dbReference type="InterPro" id="IPR012312">
    <property type="entry name" value="Hemerythrin-like"/>
</dbReference>
<gene>
    <name evidence="2" type="ORF">KDM89_06105</name>
</gene>
<comment type="caution">
    <text evidence="2">The sequence shown here is derived from an EMBL/GenBank/DDBJ whole genome shotgun (WGS) entry which is preliminary data.</text>
</comment>
<dbReference type="RefSeq" id="WP_212687051.1">
    <property type="nucleotide sequence ID" value="NZ_JAGSPN010000003.1"/>
</dbReference>
<evidence type="ECO:0000313" key="2">
    <source>
        <dbReference type="EMBL" id="MBR7781704.1"/>
    </source>
</evidence>
<dbReference type="PANTHER" id="PTHR39966">
    <property type="entry name" value="BLL2471 PROTEIN-RELATED"/>
    <property type="match status" value="1"/>
</dbReference>
<protein>
    <submittedName>
        <fullName evidence="2">Hemerythrin domain-containing protein</fullName>
    </submittedName>
</protein>
<feature type="domain" description="Hemerythrin-like" evidence="1">
    <location>
        <begin position="5"/>
        <end position="126"/>
    </location>
</feature>
<organism evidence="2 3">
    <name type="scientific">Undibacterium luofuense</name>
    <dbReference type="NCBI Taxonomy" id="2828733"/>
    <lineage>
        <taxon>Bacteria</taxon>
        <taxon>Pseudomonadati</taxon>
        <taxon>Pseudomonadota</taxon>
        <taxon>Betaproteobacteria</taxon>
        <taxon>Burkholderiales</taxon>
        <taxon>Oxalobacteraceae</taxon>
        <taxon>Undibacterium</taxon>
    </lineage>
</organism>
<accession>A0A941I6C9</accession>
<name>A0A941I6C9_9BURK</name>
<keyword evidence="3" id="KW-1185">Reference proteome</keyword>
<dbReference type="Pfam" id="PF01814">
    <property type="entry name" value="Hemerythrin"/>
    <property type="match status" value="1"/>
</dbReference>